<proteinExistence type="predicted"/>
<reference evidence="2 3" key="2">
    <citation type="submission" date="2018-04" db="EMBL/GenBank/DDBJ databases">
        <title>OglaRS2 (Oryza glaberrima Reference Sequence Version 2).</title>
        <authorList>
            <person name="Zhang J."/>
            <person name="Kudrna D."/>
            <person name="Lee S."/>
            <person name="Talag J."/>
            <person name="Rajasekar S."/>
            <person name="Wing R.A."/>
        </authorList>
    </citation>
    <scope>NUCLEOTIDE SEQUENCE [LARGE SCALE GENOMIC DNA]</scope>
    <source>
        <strain evidence="2 3">cv. IRGC 96717</strain>
    </source>
</reference>
<dbReference type="Gramene" id="ORGLA12G0145200.1">
    <property type="protein sequence ID" value="ORGLA12G0145200.1"/>
    <property type="gene ID" value="ORGLA12G0145200"/>
</dbReference>
<organism evidence="2 3">
    <name type="scientific">Oryza glaberrima</name>
    <name type="common">African rice</name>
    <dbReference type="NCBI Taxonomy" id="4538"/>
    <lineage>
        <taxon>Eukaryota</taxon>
        <taxon>Viridiplantae</taxon>
        <taxon>Streptophyta</taxon>
        <taxon>Embryophyta</taxon>
        <taxon>Tracheophyta</taxon>
        <taxon>Spermatophyta</taxon>
        <taxon>Magnoliopsida</taxon>
        <taxon>Liliopsida</taxon>
        <taxon>Poales</taxon>
        <taxon>Poaceae</taxon>
        <taxon>BOP clade</taxon>
        <taxon>Oryzoideae</taxon>
        <taxon>Oryzeae</taxon>
        <taxon>Oryzinae</taxon>
        <taxon>Oryza</taxon>
    </lineage>
</organism>
<dbReference type="HOGENOM" id="CLU_2337082_0_0_1"/>
<accession>I1R7E6</accession>
<feature type="region of interest" description="Disordered" evidence="1">
    <location>
        <begin position="1"/>
        <end position="62"/>
    </location>
</feature>
<evidence type="ECO:0000313" key="2">
    <source>
        <dbReference type="EnsemblPlants" id="ORGLA12G0145200.1"/>
    </source>
</evidence>
<reference evidence="2" key="1">
    <citation type="submission" date="2015-06" db="UniProtKB">
        <authorList>
            <consortium name="EnsemblPlants"/>
        </authorList>
    </citation>
    <scope>IDENTIFICATION</scope>
</reference>
<feature type="compositionally biased region" description="Basic and acidic residues" evidence="1">
    <location>
        <begin position="14"/>
        <end position="29"/>
    </location>
</feature>
<sequence length="98" mass="10958">MEELAAAKQQLGAKCRELEQKSDELEDLRRKKKIQESETDAGVHQQQQHHEKSSPEPGPELVQSKGLLLLAHLLDGFSVEFESVCDAGRTLIKYGDMA</sequence>
<name>I1R7E6_ORYGL</name>
<dbReference type="EnsemblPlants" id="ORGLA12G0145200.1">
    <property type="protein sequence ID" value="ORGLA12G0145200.1"/>
    <property type="gene ID" value="ORGLA12G0145200"/>
</dbReference>
<evidence type="ECO:0000313" key="3">
    <source>
        <dbReference type="Proteomes" id="UP000007306"/>
    </source>
</evidence>
<protein>
    <submittedName>
        <fullName evidence="2">Uncharacterized protein</fullName>
    </submittedName>
</protein>
<dbReference type="Proteomes" id="UP000007306">
    <property type="component" value="Chromosome 12"/>
</dbReference>
<evidence type="ECO:0000256" key="1">
    <source>
        <dbReference type="SAM" id="MobiDB-lite"/>
    </source>
</evidence>
<keyword evidence="3" id="KW-1185">Reference proteome</keyword>
<dbReference type="AlphaFoldDB" id="I1R7E6"/>